<name>A0A915J6S2_ROMCU</name>
<evidence type="ECO:0000256" key="1">
    <source>
        <dbReference type="SAM" id="MobiDB-lite"/>
    </source>
</evidence>
<feature type="compositionally biased region" description="Basic and acidic residues" evidence="1">
    <location>
        <begin position="8"/>
        <end position="21"/>
    </location>
</feature>
<evidence type="ECO:0000313" key="3">
    <source>
        <dbReference type="WBParaSite" id="nRc.2.0.1.t22167-RA"/>
    </source>
</evidence>
<protein>
    <submittedName>
        <fullName evidence="3">Uncharacterized protein</fullName>
    </submittedName>
</protein>
<dbReference type="WBParaSite" id="nRc.2.0.1.t22167-RA">
    <property type="protein sequence ID" value="nRc.2.0.1.t22167-RA"/>
    <property type="gene ID" value="nRc.2.0.1.g22167"/>
</dbReference>
<evidence type="ECO:0000313" key="2">
    <source>
        <dbReference type="Proteomes" id="UP000887565"/>
    </source>
</evidence>
<organism evidence="2 3">
    <name type="scientific">Romanomermis culicivorax</name>
    <name type="common">Nematode worm</name>
    <dbReference type="NCBI Taxonomy" id="13658"/>
    <lineage>
        <taxon>Eukaryota</taxon>
        <taxon>Metazoa</taxon>
        <taxon>Ecdysozoa</taxon>
        <taxon>Nematoda</taxon>
        <taxon>Enoplea</taxon>
        <taxon>Dorylaimia</taxon>
        <taxon>Mermithida</taxon>
        <taxon>Mermithoidea</taxon>
        <taxon>Mermithidae</taxon>
        <taxon>Romanomermis</taxon>
    </lineage>
</organism>
<accession>A0A915J6S2</accession>
<dbReference type="Proteomes" id="UP000887565">
    <property type="component" value="Unplaced"/>
</dbReference>
<feature type="region of interest" description="Disordered" evidence="1">
    <location>
        <begin position="1"/>
        <end position="21"/>
    </location>
</feature>
<keyword evidence="2" id="KW-1185">Reference proteome</keyword>
<dbReference type="AlphaFoldDB" id="A0A915J6S2"/>
<proteinExistence type="predicted"/>
<sequence length="107" mass="12126">MQESVNNYKEKNLNEKKKPKREFAEDAASLKLSSGITLNKKKNAFYSIGVRIGLYRIKVSLVKRLAVRLPALASTNYYDCCCPIWASGCGRRTTAPKPPSLGRRQRY</sequence>
<reference evidence="3" key="1">
    <citation type="submission" date="2022-11" db="UniProtKB">
        <authorList>
            <consortium name="WormBaseParasite"/>
        </authorList>
    </citation>
    <scope>IDENTIFICATION</scope>
</reference>